<feature type="signal peptide" evidence="2">
    <location>
        <begin position="1"/>
        <end position="26"/>
    </location>
</feature>
<feature type="domain" description="Helix-hairpin-helix DNA-binding motif class 1" evidence="3">
    <location>
        <begin position="273"/>
        <end position="292"/>
    </location>
</feature>
<dbReference type="GO" id="GO:0006281">
    <property type="term" value="P:DNA repair"/>
    <property type="evidence" value="ECO:0007669"/>
    <property type="project" value="InterPro"/>
</dbReference>
<dbReference type="InterPro" id="IPR051675">
    <property type="entry name" value="Endo/Exo/Phosphatase_dom_1"/>
</dbReference>
<dbReference type="OrthoDB" id="9790239at2"/>
<evidence type="ECO:0000259" key="3">
    <source>
        <dbReference type="SMART" id="SM00278"/>
    </source>
</evidence>
<gene>
    <name evidence="4" type="ORF">SAMN04487771_104312</name>
</gene>
<name>A0A1I0H624_9FIRM</name>
<evidence type="ECO:0000256" key="1">
    <source>
        <dbReference type="SAM" id="MobiDB-lite"/>
    </source>
</evidence>
<reference evidence="5" key="1">
    <citation type="submission" date="2016-10" db="EMBL/GenBank/DDBJ databases">
        <authorList>
            <person name="Varghese N."/>
            <person name="Submissions S."/>
        </authorList>
    </citation>
    <scope>NUCLEOTIDE SEQUENCE [LARGE SCALE GENOMIC DNA]</scope>
    <source>
        <strain evidence="5">KH1P1</strain>
    </source>
</reference>
<feature type="compositionally biased region" description="Basic and acidic residues" evidence="1">
    <location>
        <begin position="86"/>
        <end position="101"/>
    </location>
</feature>
<dbReference type="Pfam" id="PF12836">
    <property type="entry name" value="HHH_3"/>
    <property type="match status" value="1"/>
</dbReference>
<evidence type="ECO:0000313" key="4">
    <source>
        <dbReference type="EMBL" id="SET78299.1"/>
    </source>
</evidence>
<protein>
    <submittedName>
        <fullName evidence="4">SLBB domain-containing protein</fullName>
    </submittedName>
</protein>
<dbReference type="GO" id="GO:0003677">
    <property type="term" value="F:DNA binding"/>
    <property type="evidence" value="ECO:0007669"/>
    <property type="project" value="InterPro"/>
</dbReference>
<dbReference type="RefSeq" id="WP_074650088.1">
    <property type="nucleotide sequence ID" value="NZ_FOIL01000043.1"/>
</dbReference>
<dbReference type="Proteomes" id="UP000199820">
    <property type="component" value="Unassembled WGS sequence"/>
</dbReference>
<evidence type="ECO:0000256" key="2">
    <source>
        <dbReference type="SAM" id="SignalP"/>
    </source>
</evidence>
<dbReference type="EMBL" id="FOIL01000043">
    <property type="protein sequence ID" value="SET78299.1"/>
    <property type="molecule type" value="Genomic_DNA"/>
</dbReference>
<dbReference type="InterPro" id="IPR004509">
    <property type="entry name" value="Competence_ComEA_HhH"/>
</dbReference>
<accession>A0A1I0H624</accession>
<dbReference type="Pfam" id="PF10531">
    <property type="entry name" value="SLBB"/>
    <property type="match status" value="1"/>
</dbReference>
<dbReference type="Gene3D" id="3.10.560.10">
    <property type="entry name" value="Outer membrane lipoprotein wza domain like"/>
    <property type="match status" value="1"/>
</dbReference>
<feature type="chain" id="PRO_5039397441" evidence="2">
    <location>
        <begin position="27"/>
        <end position="295"/>
    </location>
</feature>
<dbReference type="Gene3D" id="1.10.150.320">
    <property type="entry name" value="Photosystem II 12 kDa extrinsic protein"/>
    <property type="match status" value="1"/>
</dbReference>
<dbReference type="SMART" id="SM00278">
    <property type="entry name" value="HhH1"/>
    <property type="match status" value="2"/>
</dbReference>
<feature type="compositionally biased region" description="Acidic residues" evidence="1">
    <location>
        <begin position="44"/>
        <end position="53"/>
    </location>
</feature>
<dbReference type="GO" id="GO:0015628">
    <property type="term" value="P:protein secretion by the type II secretion system"/>
    <property type="evidence" value="ECO:0007669"/>
    <property type="project" value="TreeGrafter"/>
</dbReference>
<dbReference type="AlphaFoldDB" id="A0A1I0H624"/>
<dbReference type="PANTHER" id="PTHR21180">
    <property type="entry name" value="ENDONUCLEASE/EXONUCLEASE/PHOSPHATASE FAMILY DOMAIN-CONTAINING PROTEIN 1"/>
    <property type="match status" value="1"/>
</dbReference>
<dbReference type="InterPro" id="IPR010994">
    <property type="entry name" value="RuvA_2-like"/>
</dbReference>
<proteinExistence type="predicted"/>
<feature type="region of interest" description="Disordered" evidence="1">
    <location>
        <begin position="44"/>
        <end position="140"/>
    </location>
</feature>
<evidence type="ECO:0000313" key="5">
    <source>
        <dbReference type="Proteomes" id="UP000199820"/>
    </source>
</evidence>
<dbReference type="NCBIfam" id="TIGR00426">
    <property type="entry name" value="competence protein ComEA helix-hairpin-helix repeat region"/>
    <property type="match status" value="1"/>
</dbReference>
<dbReference type="PANTHER" id="PTHR21180:SF32">
    <property type="entry name" value="ENDONUCLEASE_EXONUCLEASE_PHOSPHATASE FAMILY DOMAIN-CONTAINING PROTEIN 1"/>
    <property type="match status" value="1"/>
</dbReference>
<sequence length="295" mass="30058">MNLKKTKWIRISVMAAAFLIMAAAYLAGPGKRRQPAFVIDGEEQSLESADPENAELGNAELGNADPENAELGNAGPENADPGKLSDGGKDSLRTGDARPDSENGSGRDPAPAGSRSGDGQITASSGKGVPDSGPDSGKLQPDAEKFAVYVCGHVVSPGVVYLPEGSRICDAVTAAGGFAPDAAQDAVNLAMLVSDGLQIRVPGKNEAVSGETGIAGGTHTAAAGQGNGSPQNGGRININTASGEELQQLPGIGKSRAEDIIAYRSKKPFGSIEEIMQVPGIKKGAFGKIKDRIAV</sequence>
<organism evidence="4 5">
    <name type="scientific">[Clostridium] aminophilum</name>
    <dbReference type="NCBI Taxonomy" id="1526"/>
    <lineage>
        <taxon>Bacteria</taxon>
        <taxon>Bacillati</taxon>
        <taxon>Bacillota</taxon>
        <taxon>Clostridia</taxon>
        <taxon>Lachnospirales</taxon>
        <taxon>Lachnospiraceae</taxon>
    </lineage>
</organism>
<dbReference type="GO" id="GO:0015627">
    <property type="term" value="C:type II protein secretion system complex"/>
    <property type="evidence" value="ECO:0007669"/>
    <property type="project" value="TreeGrafter"/>
</dbReference>
<dbReference type="InterPro" id="IPR003583">
    <property type="entry name" value="Hlx-hairpin-Hlx_DNA-bd_motif"/>
</dbReference>
<keyword evidence="2" id="KW-0732">Signal</keyword>
<feature type="domain" description="Helix-hairpin-helix DNA-binding motif class 1" evidence="3">
    <location>
        <begin position="244"/>
        <end position="263"/>
    </location>
</feature>
<dbReference type="SUPFAM" id="SSF47781">
    <property type="entry name" value="RuvA domain 2-like"/>
    <property type="match status" value="1"/>
</dbReference>
<keyword evidence="5" id="KW-1185">Reference proteome</keyword>
<dbReference type="InterPro" id="IPR019554">
    <property type="entry name" value="Soluble_ligand-bd"/>
</dbReference>